<dbReference type="FunFam" id="3.40.20.10:FF:000003">
    <property type="entry name" value="Protein transport protein SEC23"/>
    <property type="match status" value="1"/>
</dbReference>
<dbReference type="SUPFAM" id="SSF81811">
    <property type="entry name" value="Helical domain of Sec23/24"/>
    <property type="match status" value="1"/>
</dbReference>
<keyword evidence="9 11" id="KW-0968">Cytoplasmic vesicle</keyword>
<dbReference type="Gene3D" id="1.20.120.730">
    <property type="entry name" value="Sec23/Sec24 helical domain"/>
    <property type="match status" value="1"/>
</dbReference>
<dbReference type="SUPFAM" id="SSF82919">
    <property type="entry name" value="Zn-finger domain of Sec23/24"/>
    <property type="match status" value="1"/>
</dbReference>
<evidence type="ECO:0000256" key="11">
    <source>
        <dbReference type="RuleBase" id="RU365030"/>
    </source>
</evidence>
<accession>A0A815U7E5</accession>
<dbReference type="InterPro" id="IPR037364">
    <property type="entry name" value="Sec23"/>
</dbReference>
<dbReference type="GO" id="GO:0006886">
    <property type="term" value="P:intracellular protein transport"/>
    <property type="evidence" value="ECO:0007669"/>
    <property type="project" value="InterPro"/>
</dbReference>
<feature type="domain" description="Gelsolin-like" evidence="12">
    <location>
        <begin position="639"/>
        <end position="725"/>
    </location>
</feature>
<dbReference type="InterPro" id="IPR006895">
    <property type="entry name" value="Znf_Sec23_Sec24"/>
</dbReference>
<comment type="caution">
    <text evidence="18">The sequence shown here is derived from an EMBL/GenBank/DDBJ whole genome shotgun (WGS) entry which is preliminary data.</text>
</comment>
<dbReference type="Gene3D" id="2.30.30.380">
    <property type="entry name" value="Zn-finger domain of Sec23/24"/>
    <property type="match status" value="1"/>
</dbReference>
<protein>
    <recommendedName>
        <fullName evidence="11">Protein transport protein SEC23</fullName>
    </recommendedName>
</protein>
<dbReference type="Pfam" id="PF04810">
    <property type="entry name" value="zf-Sec23_Sec24"/>
    <property type="match status" value="1"/>
</dbReference>
<dbReference type="Pfam" id="PF04811">
    <property type="entry name" value="Sec23_trunk"/>
    <property type="match status" value="1"/>
</dbReference>
<keyword evidence="8 11" id="KW-0472">Membrane</keyword>
<dbReference type="Gene3D" id="3.40.20.10">
    <property type="entry name" value="Severin"/>
    <property type="match status" value="1"/>
</dbReference>
<keyword evidence="6 11" id="KW-0931">ER-Golgi transport</keyword>
<evidence type="ECO:0000256" key="7">
    <source>
        <dbReference type="ARBA" id="ARBA00022927"/>
    </source>
</evidence>
<keyword evidence="3 11" id="KW-0479">Metal-binding</keyword>
<dbReference type="PANTHER" id="PTHR11141:SF0">
    <property type="entry name" value="PROTEIN TRANSPORT PROTEIN SEC23"/>
    <property type="match status" value="1"/>
</dbReference>
<keyword evidence="7 11" id="KW-0653">Protein transport</keyword>
<dbReference type="InterPro" id="IPR036174">
    <property type="entry name" value="Znf_Sec23_Sec24_sf"/>
</dbReference>
<feature type="domain" description="Sec23/Sec24 helical" evidence="15">
    <location>
        <begin position="525"/>
        <end position="623"/>
    </location>
</feature>
<dbReference type="GO" id="GO:0070971">
    <property type="term" value="C:endoplasmic reticulum exit site"/>
    <property type="evidence" value="ECO:0007669"/>
    <property type="project" value="TreeGrafter"/>
</dbReference>
<evidence type="ECO:0000256" key="3">
    <source>
        <dbReference type="ARBA" id="ARBA00022723"/>
    </source>
</evidence>
<evidence type="ECO:0000313" key="19">
    <source>
        <dbReference type="Proteomes" id="UP000663828"/>
    </source>
</evidence>
<dbReference type="InterPro" id="IPR036180">
    <property type="entry name" value="Gelsolin-like_dom_sf"/>
</dbReference>
<organism evidence="18 19">
    <name type="scientific">Adineta ricciae</name>
    <name type="common">Rotifer</name>
    <dbReference type="NCBI Taxonomy" id="249248"/>
    <lineage>
        <taxon>Eukaryota</taxon>
        <taxon>Metazoa</taxon>
        <taxon>Spiralia</taxon>
        <taxon>Gnathifera</taxon>
        <taxon>Rotifera</taxon>
        <taxon>Eurotatoria</taxon>
        <taxon>Bdelloidea</taxon>
        <taxon>Adinetida</taxon>
        <taxon>Adinetidae</taxon>
        <taxon>Adineta</taxon>
    </lineage>
</organism>
<evidence type="ECO:0000313" key="18">
    <source>
        <dbReference type="EMBL" id="CAF1513827.1"/>
    </source>
</evidence>
<keyword evidence="2 11" id="KW-0813">Transport</keyword>
<evidence type="ECO:0000259" key="13">
    <source>
        <dbReference type="Pfam" id="PF04810"/>
    </source>
</evidence>
<evidence type="ECO:0000256" key="1">
    <source>
        <dbReference type="ARBA" id="ARBA00009210"/>
    </source>
</evidence>
<dbReference type="GO" id="GO:0005789">
    <property type="term" value="C:endoplasmic reticulum membrane"/>
    <property type="evidence" value="ECO:0007669"/>
    <property type="project" value="UniProtKB-SubCell"/>
</dbReference>
<dbReference type="PANTHER" id="PTHR11141">
    <property type="entry name" value="PROTEIN TRANSPORT PROTEIN SEC23"/>
    <property type="match status" value="1"/>
</dbReference>
<feature type="domain" description="Zinc finger Sec23/Sec24-type" evidence="13">
    <location>
        <begin position="58"/>
        <end position="98"/>
    </location>
</feature>
<evidence type="ECO:0000256" key="4">
    <source>
        <dbReference type="ARBA" id="ARBA00022824"/>
    </source>
</evidence>
<dbReference type="GO" id="GO:0030127">
    <property type="term" value="C:COPII vesicle coat"/>
    <property type="evidence" value="ECO:0007669"/>
    <property type="project" value="InterPro"/>
</dbReference>
<dbReference type="InterPro" id="IPR029006">
    <property type="entry name" value="ADF-H/Gelsolin-like_dom_sf"/>
</dbReference>
<evidence type="ECO:0000259" key="14">
    <source>
        <dbReference type="Pfam" id="PF04811"/>
    </source>
</evidence>
<reference evidence="18" key="1">
    <citation type="submission" date="2021-02" db="EMBL/GenBank/DDBJ databases">
        <authorList>
            <person name="Nowell W R."/>
        </authorList>
    </citation>
    <scope>NUCLEOTIDE SEQUENCE</scope>
</reference>
<evidence type="ECO:0000313" key="17">
    <source>
        <dbReference type="EMBL" id="CAF0812488.1"/>
    </source>
</evidence>
<evidence type="ECO:0000256" key="5">
    <source>
        <dbReference type="ARBA" id="ARBA00022833"/>
    </source>
</evidence>
<dbReference type="Proteomes" id="UP000663852">
    <property type="component" value="Unassembled WGS sequence"/>
</dbReference>
<evidence type="ECO:0000256" key="6">
    <source>
        <dbReference type="ARBA" id="ARBA00022892"/>
    </source>
</evidence>
<dbReference type="AlphaFoldDB" id="A0A815U7E5"/>
<proteinExistence type="inferred from homology"/>
<dbReference type="Pfam" id="PF08033">
    <property type="entry name" value="Sec23_BS"/>
    <property type="match status" value="1"/>
</dbReference>
<gene>
    <name evidence="17" type="ORF">EDS130_LOCUS5423</name>
    <name evidence="18" type="ORF">XAT740_LOCUS40375</name>
</gene>
<dbReference type="InterPro" id="IPR036465">
    <property type="entry name" value="vWFA_dom_sf"/>
</dbReference>
<keyword evidence="19" id="KW-1185">Reference proteome</keyword>
<dbReference type="InterPro" id="IPR006896">
    <property type="entry name" value="Sec23/24_trunk_dom"/>
</dbReference>
<dbReference type="InterPro" id="IPR006900">
    <property type="entry name" value="Sec23/24_helical_dom"/>
</dbReference>
<dbReference type="InterPro" id="IPR036175">
    <property type="entry name" value="Sec23/24_helical_dom_sf"/>
</dbReference>
<dbReference type="SUPFAM" id="SSF82754">
    <property type="entry name" value="C-terminal, gelsolin-like domain of Sec23/24"/>
    <property type="match status" value="1"/>
</dbReference>
<dbReference type="Pfam" id="PF04815">
    <property type="entry name" value="Sec23_helical"/>
    <property type="match status" value="1"/>
</dbReference>
<dbReference type="InterPro" id="IPR012990">
    <property type="entry name" value="Beta-sandwich_Sec23_24"/>
</dbReference>
<dbReference type="SUPFAM" id="SSF53300">
    <property type="entry name" value="vWA-like"/>
    <property type="match status" value="1"/>
</dbReference>
<comment type="subcellular location">
    <subcellularLocation>
        <location evidence="11">Cytoplasmic vesicle</location>
        <location evidence="11">COPII-coated vesicle membrane</location>
        <topology evidence="11">Peripheral membrane protein</topology>
        <orientation evidence="11">Cytoplasmic side</orientation>
    </subcellularLocation>
    <subcellularLocation>
        <location evidence="11">Endoplasmic reticulum membrane</location>
        <topology evidence="11">Peripheral membrane protein</topology>
        <orientation evidence="11">Cytoplasmic side</orientation>
    </subcellularLocation>
</comment>
<dbReference type="FunFam" id="1.20.120.730:FF:000005">
    <property type="entry name" value="Protein transport protein SEC23"/>
    <property type="match status" value="1"/>
</dbReference>
<evidence type="ECO:0000256" key="2">
    <source>
        <dbReference type="ARBA" id="ARBA00022448"/>
    </source>
</evidence>
<feature type="domain" description="Sec23/Sec24 beta-sandwich" evidence="16">
    <location>
        <begin position="406"/>
        <end position="509"/>
    </location>
</feature>
<name>A0A815U7E5_ADIRI</name>
<dbReference type="OrthoDB" id="10256289at2759"/>
<dbReference type="SUPFAM" id="SSF81995">
    <property type="entry name" value="beta-sandwich domain of Sec23/24"/>
    <property type="match status" value="1"/>
</dbReference>
<evidence type="ECO:0000256" key="10">
    <source>
        <dbReference type="ARBA" id="ARBA00025471"/>
    </source>
</evidence>
<dbReference type="GO" id="GO:0008270">
    <property type="term" value="F:zinc ion binding"/>
    <property type="evidence" value="ECO:0007669"/>
    <property type="project" value="InterPro"/>
</dbReference>
<feature type="domain" description="Sec23/Sec24 trunk" evidence="14">
    <location>
        <begin position="127"/>
        <end position="394"/>
    </location>
</feature>
<dbReference type="InterPro" id="IPR037550">
    <property type="entry name" value="Sec23_C"/>
</dbReference>
<dbReference type="FunFam" id="2.30.30.380:FF:000001">
    <property type="entry name" value="Protein transport protein SEC23"/>
    <property type="match status" value="1"/>
</dbReference>
<evidence type="ECO:0000259" key="16">
    <source>
        <dbReference type="Pfam" id="PF08033"/>
    </source>
</evidence>
<dbReference type="GO" id="GO:0005096">
    <property type="term" value="F:GTPase activator activity"/>
    <property type="evidence" value="ECO:0007669"/>
    <property type="project" value="TreeGrafter"/>
</dbReference>
<evidence type="ECO:0000256" key="8">
    <source>
        <dbReference type="ARBA" id="ARBA00023136"/>
    </source>
</evidence>
<keyword evidence="5 11" id="KW-0862">Zinc</keyword>
<sequence length="771" mass="87016">MATYQEFFLQNEERDGVRFTWNMWPSSRLETTRLVVPLGCLFTPLKERLDLPAINYEPVLCTRDSCRAILNPFCSVDYRAKIWICNFCLQRNNFPPQYAGISEQLTPAELSPQFTTIEYTLIRVPISPAIFLFVVDTCMDEDDLTALKESLQMALSLLPTDALVGLITFGRMVHVHELNCENMARSYVFRGTKDLTTKQVQDMLGLAKHQPSARSVPTNPNVPPQSNAFYSKFIQPVSVCDMSLTDLLGELRPDPWPVLQAKRSLRSTGAALSVATGLLEALYPNTGARLMLFIAGPCTQGPGMIIDEELKHTIRSHHDIEIDNAKYMKKAIRFYENIASRASINGHVIDLYSAALDQTGLHEMKYCTNYTGGHMVMSDSFNTSLFKQTFQKVFAKDNKNDYRMNFGATLEVKCSREVKVCGAIGSCVSLAQRASNVSETELGIGGTNAWKISGIYPNSTLSLFFEIINQQQEATQSVPTDQRGYVQFITHYQHLSGYKKLRVTTISRNLLDATTHLPAIAASFDQECASVSMARIAVFRADTEEGSDVLRWLDKMLIRLCQKFAVYEKDNPGSFQLTDTFTLYPQFMYHLRRSQLLQVFNNSPDESAFYRHYLLGEDLTQCLVMIQPILYAYSFNGPPEPVLLDSSSILPDRILLMDTFYHILIYHGETIAQWIKAGYQDLPEYENFKQLLQAPVGDASEILQNRFPMPRYVVTEAGGSQARFLLYKVNPSQTHTNCVWGQAVGAPILTDDVNLQTFMEHLKKLAVSTST</sequence>
<keyword evidence="11" id="KW-0963">Cytoplasm</keyword>
<dbReference type="CDD" id="cd11287">
    <property type="entry name" value="Sec23_C"/>
    <property type="match status" value="1"/>
</dbReference>
<comment type="function">
    <text evidence="10 11">Component of the coat protein complex II (COPII) which promotes the formation of transport vesicles from the endoplasmic reticulum (ER). The coat has two main functions, the physical deformation of the endoplasmic reticulum membrane into vesicles and the selection of cargo molecules.</text>
</comment>
<dbReference type="Gene3D" id="2.60.40.1670">
    <property type="entry name" value="beta-sandwich domain of Sec23/24"/>
    <property type="match status" value="1"/>
</dbReference>
<evidence type="ECO:0000256" key="9">
    <source>
        <dbReference type="ARBA" id="ARBA00023329"/>
    </source>
</evidence>
<evidence type="ECO:0000259" key="12">
    <source>
        <dbReference type="Pfam" id="PF00626"/>
    </source>
</evidence>
<dbReference type="Proteomes" id="UP000663828">
    <property type="component" value="Unassembled WGS sequence"/>
</dbReference>
<dbReference type="Pfam" id="PF00626">
    <property type="entry name" value="Gelsolin"/>
    <property type="match status" value="1"/>
</dbReference>
<dbReference type="GO" id="GO:0090110">
    <property type="term" value="P:COPII-coated vesicle cargo loading"/>
    <property type="evidence" value="ECO:0007669"/>
    <property type="project" value="TreeGrafter"/>
</dbReference>
<dbReference type="FunFam" id="3.40.50.410:FF:000008">
    <property type="entry name" value="Protein transport protein SEC23"/>
    <property type="match status" value="1"/>
</dbReference>
<dbReference type="Gene3D" id="3.40.50.410">
    <property type="entry name" value="von Willebrand factor, type A domain"/>
    <property type="match status" value="1"/>
</dbReference>
<dbReference type="EMBL" id="CAJNOJ010000015">
    <property type="protein sequence ID" value="CAF0812488.1"/>
    <property type="molecule type" value="Genomic_DNA"/>
</dbReference>
<dbReference type="EMBL" id="CAJNOR010004585">
    <property type="protein sequence ID" value="CAF1513827.1"/>
    <property type="molecule type" value="Genomic_DNA"/>
</dbReference>
<comment type="similarity">
    <text evidence="1 11">Belongs to the SEC23/SEC24 family. SEC23 subfamily.</text>
</comment>
<dbReference type="InterPro" id="IPR007123">
    <property type="entry name" value="Gelsolin-like_dom"/>
</dbReference>
<keyword evidence="4 11" id="KW-0256">Endoplasmic reticulum</keyword>
<evidence type="ECO:0000259" key="15">
    <source>
        <dbReference type="Pfam" id="PF04815"/>
    </source>
</evidence>